<dbReference type="InterPro" id="IPR036388">
    <property type="entry name" value="WH-like_DNA-bd_sf"/>
</dbReference>
<proteinExistence type="predicted"/>
<dbReference type="EMBL" id="WNZX01000009">
    <property type="protein sequence ID" value="MUG71529.1"/>
    <property type="molecule type" value="Genomic_DNA"/>
</dbReference>
<dbReference type="InterPro" id="IPR014036">
    <property type="entry name" value="DeoR-like_C"/>
</dbReference>
<feature type="domain" description="HTH deoR-type" evidence="4">
    <location>
        <begin position="15"/>
        <end position="70"/>
    </location>
</feature>
<dbReference type="Gene3D" id="1.10.10.10">
    <property type="entry name" value="Winged helix-like DNA-binding domain superfamily/Winged helix DNA-binding domain"/>
    <property type="match status" value="1"/>
</dbReference>
<dbReference type="PROSITE" id="PS00894">
    <property type="entry name" value="HTH_DEOR_1"/>
    <property type="match status" value="1"/>
</dbReference>
<dbReference type="Proteomes" id="UP000450917">
    <property type="component" value="Unassembled WGS sequence"/>
</dbReference>
<dbReference type="PANTHER" id="PTHR30363:SF44">
    <property type="entry name" value="AGA OPERON TRANSCRIPTIONAL REPRESSOR-RELATED"/>
    <property type="match status" value="1"/>
</dbReference>
<keyword evidence="3" id="KW-0804">Transcription</keyword>
<dbReference type="AlphaFoldDB" id="A0A7X3CTY9"/>
<dbReference type="Gene3D" id="3.40.50.1360">
    <property type="match status" value="1"/>
</dbReference>
<dbReference type="InterPro" id="IPR001034">
    <property type="entry name" value="DeoR_HTH"/>
</dbReference>
<evidence type="ECO:0000256" key="2">
    <source>
        <dbReference type="ARBA" id="ARBA00023125"/>
    </source>
</evidence>
<evidence type="ECO:0000259" key="4">
    <source>
        <dbReference type="PROSITE" id="PS51000"/>
    </source>
</evidence>
<dbReference type="SMART" id="SM01134">
    <property type="entry name" value="DeoRC"/>
    <property type="match status" value="1"/>
</dbReference>
<keyword evidence="6" id="KW-1185">Reference proteome</keyword>
<comment type="caution">
    <text evidence="5">The sequence shown here is derived from an EMBL/GenBank/DDBJ whole genome shotgun (WGS) entry which is preliminary data.</text>
</comment>
<evidence type="ECO:0000313" key="5">
    <source>
        <dbReference type="EMBL" id="MUG71529.1"/>
    </source>
</evidence>
<sequence length="270" mass="29907">MMAIVLSDNNGHLFADERKDRILQLIETRDKISVPELVRQFNVSPATIRNDLRELEQLGLLRRIHGGALSMDVPTVGFEKGNEMKNQKFLNQKHSIAKKAMEFIEDGDVIVLDAGTTSIELARLIHKRSNITVVVNDLDIAECFEGVDGIQVLVIGGIVRKKFHCTVGPFATKILNELIVDKVFLSTNSFSLEKGCTTPDVSQAEIKHTMAKIASKVIVLCDSSKIGANSFVQFVPITEIDVLITDHHIEEHILQKLEESGIEIIVAKGS</sequence>
<gene>
    <name evidence="5" type="ORF">GNP93_12700</name>
</gene>
<keyword evidence="1" id="KW-0805">Transcription regulation</keyword>
<evidence type="ECO:0000256" key="3">
    <source>
        <dbReference type="ARBA" id="ARBA00023163"/>
    </source>
</evidence>
<dbReference type="PANTHER" id="PTHR30363">
    <property type="entry name" value="HTH-TYPE TRANSCRIPTIONAL REGULATOR SRLR-RELATED"/>
    <property type="match status" value="1"/>
</dbReference>
<dbReference type="InterPro" id="IPR037171">
    <property type="entry name" value="NagB/RpiA_transferase-like"/>
</dbReference>
<organism evidence="5 6">
    <name type="scientific">Paenibacillus validus</name>
    <dbReference type="NCBI Taxonomy" id="44253"/>
    <lineage>
        <taxon>Bacteria</taxon>
        <taxon>Bacillati</taxon>
        <taxon>Bacillota</taxon>
        <taxon>Bacilli</taxon>
        <taxon>Bacillales</taxon>
        <taxon>Paenibacillaceae</taxon>
        <taxon>Paenibacillus</taxon>
    </lineage>
</organism>
<dbReference type="SUPFAM" id="SSF100950">
    <property type="entry name" value="NagB/RpiA/CoA transferase-like"/>
    <property type="match status" value="1"/>
</dbReference>
<evidence type="ECO:0000256" key="1">
    <source>
        <dbReference type="ARBA" id="ARBA00023015"/>
    </source>
</evidence>
<dbReference type="GO" id="GO:0003700">
    <property type="term" value="F:DNA-binding transcription factor activity"/>
    <property type="evidence" value="ECO:0007669"/>
    <property type="project" value="InterPro"/>
</dbReference>
<keyword evidence="2" id="KW-0238">DNA-binding</keyword>
<dbReference type="InterPro" id="IPR050313">
    <property type="entry name" value="Carb_Metab_HTH_regulators"/>
</dbReference>
<reference evidence="5 6" key="1">
    <citation type="submission" date="2019-11" db="EMBL/GenBank/DDBJ databases">
        <title>Draft genome sequences of five Paenibacillus species of dairy origin.</title>
        <authorList>
            <person name="Olajide A.M."/>
            <person name="Chen S."/>
            <person name="Lapointe G."/>
        </authorList>
    </citation>
    <scope>NUCLEOTIDE SEQUENCE [LARGE SCALE GENOMIC DNA]</scope>
    <source>
        <strain evidence="5 6">2CS3</strain>
    </source>
</reference>
<dbReference type="PRINTS" id="PR00037">
    <property type="entry name" value="HTHLACR"/>
</dbReference>
<name>A0A7X3CTY9_9BACL</name>
<dbReference type="Pfam" id="PF08220">
    <property type="entry name" value="HTH_DeoR"/>
    <property type="match status" value="1"/>
</dbReference>
<dbReference type="Pfam" id="PF00455">
    <property type="entry name" value="DeoRC"/>
    <property type="match status" value="1"/>
</dbReference>
<dbReference type="SUPFAM" id="SSF46785">
    <property type="entry name" value="Winged helix' DNA-binding domain"/>
    <property type="match status" value="1"/>
</dbReference>
<dbReference type="InterPro" id="IPR018356">
    <property type="entry name" value="Tscrpt_reg_HTH_DeoR_CS"/>
</dbReference>
<accession>A0A7X3CTY9</accession>
<evidence type="ECO:0000313" key="6">
    <source>
        <dbReference type="Proteomes" id="UP000450917"/>
    </source>
</evidence>
<dbReference type="SMART" id="SM00420">
    <property type="entry name" value="HTH_DEOR"/>
    <property type="match status" value="1"/>
</dbReference>
<protein>
    <submittedName>
        <fullName evidence="5">DeoR family transcriptional regulator</fullName>
    </submittedName>
</protein>
<dbReference type="InterPro" id="IPR036390">
    <property type="entry name" value="WH_DNA-bd_sf"/>
</dbReference>
<dbReference type="PROSITE" id="PS51000">
    <property type="entry name" value="HTH_DEOR_2"/>
    <property type="match status" value="1"/>
</dbReference>
<dbReference type="GO" id="GO:0003677">
    <property type="term" value="F:DNA binding"/>
    <property type="evidence" value="ECO:0007669"/>
    <property type="project" value="UniProtKB-KW"/>
</dbReference>